<name>A0ABT2TGB4_9FIRM</name>
<feature type="transmembrane region" description="Helical" evidence="1">
    <location>
        <begin position="120"/>
        <end position="136"/>
    </location>
</feature>
<keyword evidence="1" id="KW-1133">Transmembrane helix</keyword>
<feature type="transmembrane region" description="Helical" evidence="1">
    <location>
        <begin position="91"/>
        <end position="114"/>
    </location>
</feature>
<organism evidence="2 3">
    <name type="scientific">Brotonthovivens ammoniilytica</name>
    <dbReference type="NCBI Taxonomy" id="2981725"/>
    <lineage>
        <taxon>Bacteria</taxon>
        <taxon>Bacillati</taxon>
        <taxon>Bacillota</taxon>
        <taxon>Clostridia</taxon>
        <taxon>Lachnospirales</taxon>
        <taxon>Lachnospiraceae</taxon>
        <taxon>Brotonthovivens</taxon>
    </lineage>
</organism>
<dbReference type="Pfam" id="PF03419">
    <property type="entry name" value="Peptidase_U4"/>
    <property type="match status" value="1"/>
</dbReference>
<reference evidence="2 3" key="1">
    <citation type="journal article" date="2021" name="ISME Commun">
        <title>Automated analysis of genomic sequences facilitates high-throughput and comprehensive description of bacteria.</title>
        <authorList>
            <person name="Hitch T.C.A."/>
        </authorList>
    </citation>
    <scope>NUCLEOTIDE SEQUENCE [LARGE SCALE GENOMIC DNA]</scope>
    <source>
        <strain evidence="2 3">Sanger_109</strain>
    </source>
</reference>
<proteinExistence type="predicted"/>
<comment type="caution">
    <text evidence="2">The sequence shown here is derived from an EMBL/GenBank/DDBJ whole genome shotgun (WGS) entry which is preliminary data.</text>
</comment>
<gene>
    <name evidence="2" type="ORF">OCV88_01105</name>
</gene>
<evidence type="ECO:0000313" key="3">
    <source>
        <dbReference type="Proteomes" id="UP001652442"/>
    </source>
</evidence>
<accession>A0ABT2TGB4</accession>
<feature type="transmembrane region" description="Helical" evidence="1">
    <location>
        <begin position="35"/>
        <end position="56"/>
    </location>
</feature>
<protein>
    <submittedName>
        <fullName evidence="2">Sigma-E processing peptidase SpoIIGA</fullName>
    </submittedName>
</protein>
<feature type="transmembrane region" description="Helical" evidence="1">
    <location>
        <begin position="62"/>
        <end position="79"/>
    </location>
</feature>
<evidence type="ECO:0000256" key="1">
    <source>
        <dbReference type="SAM" id="Phobius"/>
    </source>
</evidence>
<dbReference type="EMBL" id="JAOQJQ010000001">
    <property type="protein sequence ID" value="MCU6760931.1"/>
    <property type="molecule type" value="Genomic_DNA"/>
</dbReference>
<evidence type="ECO:0000313" key="2">
    <source>
        <dbReference type="EMBL" id="MCU6760931.1"/>
    </source>
</evidence>
<dbReference type="RefSeq" id="WP_262590581.1">
    <property type="nucleotide sequence ID" value="NZ_JAOQJQ010000001.1"/>
</dbReference>
<keyword evidence="1" id="KW-0472">Membrane</keyword>
<sequence>MQYEWYIDAFWLTSFFIDSIAFLTAVLVMGKQVRAFRCILAALLGASAETACFLLMSDYFLYRITVMAVINPLLLFILMKPGRWKEFLKGYLTVCGVILFIGGVQTCFMQYVPIRSRQNIWYVILAAAAAVIICYIKCRRNYSQNLCEAKLIYGKRQVLLKAFCDTGNLLKDPFTAKPVSIADFCVFGPDFPNEDVKIRYIPYRTLGMEHGLLKVLTIDKMYIYLPGKKLEVEKPVIGLKESGLMGQGNVQLILNGALLSENNEMGKGTTQR</sequence>
<keyword evidence="1" id="KW-0812">Transmembrane</keyword>
<dbReference type="InterPro" id="IPR005081">
    <property type="entry name" value="SpoIIGA"/>
</dbReference>
<feature type="transmembrane region" description="Helical" evidence="1">
    <location>
        <begin position="6"/>
        <end position="28"/>
    </location>
</feature>
<keyword evidence="3" id="KW-1185">Reference proteome</keyword>
<dbReference type="Proteomes" id="UP001652442">
    <property type="component" value="Unassembled WGS sequence"/>
</dbReference>